<comment type="caution">
    <text evidence="2">The sequence shown here is derived from an EMBL/GenBank/DDBJ whole genome shotgun (WGS) entry which is preliminary data.</text>
</comment>
<proteinExistence type="predicted"/>
<name>A0A147J8Y9_9SPHN</name>
<gene>
    <name evidence="2" type="ORF">NS258_08825</name>
</gene>
<dbReference type="AlphaFoldDB" id="A0A147J8Y9"/>
<sequence length="121" mass="13306">MTRPAVLGGAEQPAADQHLDRSAWEAAAAKLQAERTRDRALDARHSEAQANGTLTEDLEQEWSDSIEPLGEAEWALFATDAPDLAAIDWKLKHLADHGMLEDQHVEQLRADIARLSSAEGR</sequence>
<feature type="region of interest" description="Disordered" evidence="1">
    <location>
        <begin position="35"/>
        <end position="59"/>
    </location>
</feature>
<accession>A0A147J8Y9</accession>
<dbReference type="PATRIC" id="fig|33051.5.peg.2832"/>
<evidence type="ECO:0000313" key="2">
    <source>
        <dbReference type="EMBL" id="KTW13558.1"/>
    </source>
</evidence>
<dbReference type="Proteomes" id="UP000074410">
    <property type="component" value="Unassembled WGS sequence"/>
</dbReference>
<evidence type="ECO:0000256" key="1">
    <source>
        <dbReference type="SAM" id="MobiDB-lite"/>
    </source>
</evidence>
<organism evidence="2 3">
    <name type="scientific">Sphingomonas sanguinis</name>
    <dbReference type="NCBI Taxonomy" id="33051"/>
    <lineage>
        <taxon>Bacteria</taxon>
        <taxon>Pseudomonadati</taxon>
        <taxon>Pseudomonadota</taxon>
        <taxon>Alphaproteobacteria</taxon>
        <taxon>Sphingomonadales</taxon>
        <taxon>Sphingomonadaceae</taxon>
        <taxon>Sphingomonas</taxon>
    </lineage>
</organism>
<evidence type="ECO:0000313" key="3">
    <source>
        <dbReference type="Proteomes" id="UP000074410"/>
    </source>
</evidence>
<reference evidence="2 3" key="1">
    <citation type="journal article" date="2016" name="Front. Microbiol.">
        <title>Genomic Resource of Rice Seed Associated Bacteria.</title>
        <authorList>
            <person name="Midha S."/>
            <person name="Bansal K."/>
            <person name="Sharma S."/>
            <person name="Kumar N."/>
            <person name="Patil P.P."/>
            <person name="Chaudhry V."/>
            <person name="Patil P.B."/>
        </authorList>
    </citation>
    <scope>NUCLEOTIDE SEQUENCE [LARGE SCALE GENOMIC DNA]</scope>
    <source>
        <strain evidence="2 3">NS258</strain>
    </source>
</reference>
<dbReference type="EMBL" id="LDTC01000061">
    <property type="protein sequence ID" value="KTW13558.1"/>
    <property type="molecule type" value="Genomic_DNA"/>
</dbReference>
<feature type="compositionally biased region" description="Basic and acidic residues" evidence="1">
    <location>
        <begin position="35"/>
        <end position="47"/>
    </location>
</feature>
<protein>
    <submittedName>
        <fullName evidence="2">Uncharacterized protein</fullName>
    </submittedName>
</protein>